<dbReference type="InterPro" id="IPR000182">
    <property type="entry name" value="GNAT_dom"/>
</dbReference>
<proteinExistence type="predicted"/>
<dbReference type="AlphaFoldDB" id="A0A6J4URR3"/>
<dbReference type="Pfam" id="PF00583">
    <property type="entry name" value="Acetyltransf_1"/>
    <property type="match status" value="1"/>
</dbReference>
<dbReference type="GO" id="GO:0016747">
    <property type="term" value="F:acyltransferase activity, transferring groups other than amino-acyl groups"/>
    <property type="evidence" value="ECO:0007669"/>
    <property type="project" value="InterPro"/>
</dbReference>
<accession>A0A6J4URR3</accession>
<organism evidence="2">
    <name type="scientific">uncultured Thermomicrobiales bacterium</name>
    <dbReference type="NCBI Taxonomy" id="1645740"/>
    <lineage>
        <taxon>Bacteria</taxon>
        <taxon>Pseudomonadati</taxon>
        <taxon>Thermomicrobiota</taxon>
        <taxon>Thermomicrobia</taxon>
        <taxon>Thermomicrobiales</taxon>
        <taxon>environmental samples</taxon>
    </lineage>
</organism>
<feature type="domain" description="N-acetyltransferase" evidence="1">
    <location>
        <begin position="20"/>
        <end position="171"/>
    </location>
</feature>
<evidence type="ECO:0000313" key="2">
    <source>
        <dbReference type="EMBL" id="CAA9557967.1"/>
    </source>
</evidence>
<evidence type="ECO:0000259" key="1">
    <source>
        <dbReference type="PROSITE" id="PS51186"/>
    </source>
</evidence>
<dbReference type="PROSITE" id="PS51186">
    <property type="entry name" value="GNAT"/>
    <property type="match status" value="1"/>
</dbReference>
<dbReference type="Gene3D" id="3.40.630.30">
    <property type="match status" value="1"/>
</dbReference>
<sequence length="171" mass="18422">MTAPPDQRPAHAAEAPVLWVEIIAGTSDPAWPAVVALRERVFGREQRISEATASDPDDARSLHALAWMETANPDGLDRRLVGTGRITLDRAGRNEALIAWVATAPEVRQRGIGTAVMRALVAEADAAGIGETLLAAQRHAEGFYGRLGFFATGAPYAVHGIPHRWMIRTRG</sequence>
<gene>
    <name evidence="2" type="ORF">AVDCRST_MAG59-2396</name>
</gene>
<dbReference type="CDD" id="cd04301">
    <property type="entry name" value="NAT_SF"/>
    <property type="match status" value="1"/>
</dbReference>
<dbReference type="InterPro" id="IPR016181">
    <property type="entry name" value="Acyl_CoA_acyltransferase"/>
</dbReference>
<protein>
    <recommendedName>
        <fullName evidence="1">N-acetyltransferase domain-containing protein</fullName>
    </recommendedName>
</protein>
<dbReference type="EMBL" id="CADCWF010000148">
    <property type="protein sequence ID" value="CAA9557967.1"/>
    <property type="molecule type" value="Genomic_DNA"/>
</dbReference>
<name>A0A6J4URR3_9BACT</name>
<reference evidence="2" key="1">
    <citation type="submission" date="2020-02" db="EMBL/GenBank/DDBJ databases">
        <authorList>
            <person name="Meier V. D."/>
        </authorList>
    </citation>
    <scope>NUCLEOTIDE SEQUENCE</scope>
    <source>
        <strain evidence="2">AVDCRST_MAG59</strain>
    </source>
</reference>
<dbReference type="SUPFAM" id="SSF55729">
    <property type="entry name" value="Acyl-CoA N-acyltransferases (Nat)"/>
    <property type="match status" value="1"/>
</dbReference>